<dbReference type="GO" id="GO:0006355">
    <property type="term" value="P:regulation of DNA-templated transcription"/>
    <property type="evidence" value="ECO:0007669"/>
    <property type="project" value="InterPro"/>
</dbReference>
<dbReference type="VEuPathDB" id="CryptoDB:Cvel_22700"/>
<evidence type="ECO:0000256" key="1">
    <source>
        <dbReference type="SAM" id="MobiDB-lite"/>
    </source>
</evidence>
<name>A0A0G4GNS0_9ALVE</name>
<feature type="compositionally biased region" description="Basic and acidic residues" evidence="1">
    <location>
        <begin position="69"/>
        <end position="82"/>
    </location>
</feature>
<evidence type="ECO:0000259" key="2">
    <source>
        <dbReference type="PROSITE" id="PS51054"/>
    </source>
</evidence>
<evidence type="ECO:0000313" key="3">
    <source>
        <dbReference type="EMBL" id="CEM31931.1"/>
    </source>
</evidence>
<dbReference type="InterPro" id="IPR003650">
    <property type="entry name" value="Orange_dom"/>
</dbReference>
<gene>
    <name evidence="3" type="ORF">Cvel_22700</name>
</gene>
<dbReference type="AlphaFoldDB" id="A0A0G4GNS0"/>
<protein>
    <recommendedName>
        <fullName evidence="2">Orange domain-containing protein</fullName>
    </recommendedName>
</protein>
<dbReference type="PROSITE" id="PS51054">
    <property type="entry name" value="ORANGE"/>
    <property type="match status" value="1"/>
</dbReference>
<proteinExistence type="predicted"/>
<dbReference type="GO" id="GO:0003677">
    <property type="term" value="F:DNA binding"/>
    <property type="evidence" value="ECO:0007669"/>
    <property type="project" value="InterPro"/>
</dbReference>
<reference evidence="3" key="1">
    <citation type="submission" date="2014-11" db="EMBL/GenBank/DDBJ databases">
        <authorList>
            <person name="Otto D Thomas"/>
            <person name="Naeem Raeece"/>
        </authorList>
    </citation>
    <scope>NUCLEOTIDE SEQUENCE</scope>
</reference>
<accession>A0A0G4GNS0</accession>
<organism evidence="3">
    <name type="scientific">Chromera velia CCMP2878</name>
    <dbReference type="NCBI Taxonomy" id="1169474"/>
    <lineage>
        <taxon>Eukaryota</taxon>
        <taxon>Sar</taxon>
        <taxon>Alveolata</taxon>
        <taxon>Colpodellida</taxon>
        <taxon>Chromeraceae</taxon>
        <taxon>Chromera</taxon>
    </lineage>
</organism>
<sequence>MNGTSRVFRTHSGLFPPSVTRLSDHLTEVKVGPALRERVDRLKKFIEEKYGDFVKMQGWPAFETQTLGRRVEGGEGERRGEESLEEQGEERGEEAGEETDG</sequence>
<dbReference type="EMBL" id="CDMZ01001393">
    <property type="protein sequence ID" value="CEM31931.1"/>
    <property type="molecule type" value="Genomic_DNA"/>
</dbReference>
<feature type="domain" description="Orange" evidence="2">
    <location>
        <begin position="1"/>
        <end position="26"/>
    </location>
</feature>
<feature type="region of interest" description="Disordered" evidence="1">
    <location>
        <begin position="64"/>
        <end position="101"/>
    </location>
</feature>